<dbReference type="OrthoDB" id="2080934at2"/>
<comment type="caution">
    <text evidence="2">The sequence shown here is derived from an EMBL/GenBank/DDBJ whole genome shotgun (WGS) entry which is preliminary data.</text>
</comment>
<dbReference type="InterPro" id="IPR004143">
    <property type="entry name" value="BPL_LPL_catalytic"/>
</dbReference>
<protein>
    <submittedName>
        <fullName evidence="2">Biotin/lipoate A/B protein ligase family protein</fullName>
        <ecNumber evidence="2">6.3.-.-</ecNumber>
    </submittedName>
</protein>
<dbReference type="InterPro" id="IPR045864">
    <property type="entry name" value="aa-tRNA-synth_II/BPL/LPL"/>
</dbReference>
<evidence type="ECO:0000313" key="3">
    <source>
        <dbReference type="Proteomes" id="UP000003330"/>
    </source>
</evidence>
<dbReference type="EC" id="6.3.-.-" evidence="2"/>
<name>G5K2Y2_9STRE</name>
<organism evidence="2 3">
    <name type="scientific">Streptococcus ictaluri 707-05</name>
    <dbReference type="NCBI Taxonomy" id="764299"/>
    <lineage>
        <taxon>Bacteria</taxon>
        <taxon>Bacillati</taxon>
        <taxon>Bacillota</taxon>
        <taxon>Bacilli</taxon>
        <taxon>Lactobacillales</taxon>
        <taxon>Streptococcaceae</taxon>
        <taxon>Streptococcus</taxon>
    </lineage>
</organism>
<gene>
    <name evidence="2" type="ORF">STRIC_1150</name>
</gene>
<dbReference type="PANTHER" id="PTHR43679:SF2">
    <property type="entry name" value="OCTANOYL-[GCVH]:PROTEIN N-OCTANOYLTRANSFERASE"/>
    <property type="match status" value="1"/>
</dbReference>
<feature type="domain" description="BPL/LPL catalytic" evidence="1">
    <location>
        <begin position="40"/>
        <end position="228"/>
    </location>
</feature>
<evidence type="ECO:0000313" key="2">
    <source>
        <dbReference type="EMBL" id="EHI69486.1"/>
    </source>
</evidence>
<dbReference type="Pfam" id="PF21948">
    <property type="entry name" value="LplA-B_cat"/>
    <property type="match status" value="1"/>
</dbReference>
<dbReference type="InterPro" id="IPR050664">
    <property type="entry name" value="Octanoyltrans_LipM/LipL"/>
</dbReference>
<dbReference type="SUPFAM" id="SSF55681">
    <property type="entry name" value="Class II aaRS and biotin synthetases"/>
    <property type="match status" value="1"/>
</dbReference>
<evidence type="ECO:0000259" key="1">
    <source>
        <dbReference type="PROSITE" id="PS51733"/>
    </source>
</evidence>
<reference evidence="2 3" key="1">
    <citation type="journal article" date="2014" name="Int. J. Syst. Evol. Microbiol.">
        <title>Phylogenomics and the dynamic genome evolution of the genus Streptococcus.</title>
        <authorList>
            <consortium name="The Broad Institute Genome Sequencing Platform"/>
            <person name="Richards V.P."/>
            <person name="Palmer S.R."/>
            <person name="Pavinski Bitar P.D."/>
            <person name="Qin X."/>
            <person name="Weinstock G.M."/>
            <person name="Highlander S.K."/>
            <person name="Town C.D."/>
            <person name="Burne R.A."/>
            <person name="Stanhope M.J."/>
        </authorList>
    </citation>
    <scope>NUCLEOTIDE SEQUENCE [LARGE SCALE GENOMIC DNA]</scope>
    <source>
        <strain evidence="2 3">707-05</strain>
    </source>
</reference>
<dbReference type="CDD" id="cd16443">
    <property type="entry name" value="LplA"/>
    <property type="match status" value="1"/>
</dbReference>
<dbReference type="GO" id="GO:0016874">
    <property type="term" value="F:ligase activity"/>
    <property type="evidence" value="ECO:0007669"/>
    <property type="project" value="UniProtKB-KW"/>
</dbReference>
<sequence>MIQLKDLTTLPVQIFQEPITTKENVRSPFIWSDVFLRAINQESNRIILHVWPMTNTVILGMLDRQLPYLALAKESIEKQGYYPVVRNIGGLAVVADQGILNFSLIIPDQLSEHISIGDAYLIMVDLVKAMFSDFYQMIEYFEIKQSYCPGNYDLSINGKKFAGLAQRRIKKGILISIYLSVCGNQMSRGEMIAEFYRIGLGDGKSNVTYPEVDPTSMANVSDLLETSFTVEDLIERLQLTLRQLGFAITNWQPEEELLQSFKKEAQTSSAR</sequence>
<accession>G5K2Y2</accession>
<dbReference type="eggNOG" id="COG0095">
    <property type="taxonomic scope" value="Bacteria"/>
</dbReference>
<dbReference type="Proteomes" id="UP000003330">
    <property type="component" value="Unassembled WGS sequence"/>
</dbReference>
<keyword evidence="3" id="KW-1185">Reference proteome</keyword>
<keyword evidence="2" id="KW-0436">Ligase</keyword>
<dbReference type="GO" id="GO:0140096">
    <property type="term" value="F:catalytic activity, acting on a protein"/>
    <property type="evidence" value="ECO:0007669"/>
    <property type="project" value="UniProtKB-ARBA"/>
</dbReference>
<dbReference type="PANTHER" id="PTHR43679">
    <property type="entry name" value="OCTANOYLTRANSFERASE LIPM-RELATED"/>
    <property type="match status" value="1"/>
</dbReference>
<dbReference type="PROSITE" id="PS51733">
    <property type="entry name" value="BPL_LPL_CATALYTIC"/>
    <property type="match status" value="1"/>
</dbReference>
<dbReference type="GO" id="GO:0016740">
    <property type="term" value="F:transferase activity"/>
    <property type="evidence" value="ECO:0007669"/>
    <property type="project" value="UniProtKB-ARBA"/>
</dbReference>
<dbReference type="GO" id="GO:0009249">
    <property type="term" value="P:protein lipoylation"/>
    <property type="evidence" value="ECO:0007669"/>
    <property type="project" value="UniProtKB-ARBA"/>
</dbReference>
<dbReference type="Gene3D" id="3.30.930.10">
    <property type="entry name" value="Bira Bifunctional Protein, Domain 2"/>
    <property type="match status" value="1"/>
</dbReference>
<proteinExistence type="predicted"/>
<dbReference type="STRING" id="764299.STRIC_1150"/>
<dbReference type="AlphaFoldDB" id="G5K2Y2"/>
<dbReference type="EMBL" id="AEUX02000006">
    <property type="protein sequence ID" value="EHI69486.1"/>
    <property type="molecule type" value="Genomic_DNA"/>
</dbReference>